<dbReference type="GO" id="GO:0016887">
    <property type="term" value="F:ATP hydrolysis activity"/>
    <property type="evidence" value="ECO:0007669"/>
    <property type="project" value="InterPro"/>
</dbReference>
<dbReference type="OrthoDB" id="6500128at2759"/>
<evidence type="ECO:0000313" key="6">
    <source>
        <dbReference type="Proteomes" id="UP000219338"/>
    </source>
</evidence>
<dbReference type="InterPro" id="IPR027417">
    <property type="entry name" value="P-loop_NTPase"/>
</dbReference>
<dbReference type="Pfam" id="PF00005">
    <property type="entry name" value="ABC_tran"/>
    <property type="match status" value="1"/>
</dbReference>
<keyword evidence="3" id="KW-0472">Membrane</keyword>
<feature type="domain" description="ABC transporter" evidence="4">
    <location>
        <begin position="451"/>
        <end position="724"/>
    </location>
</feature>
<dbReference type="Proteomes" id="UP000219338">
    <property type="component" value="Unassembled WGS sequence"/>
</dbReference>
<evidence type="ECO:0000256" key="1">
    <source>
        <dbReference type="ARBA" id="ARBA00022741"/>
    </source>
</evidence>
<evidence type="ECO:0000256" key="2">
    <source>
        <dbReference type="ARBA" id="ARBA00022840"/>
    </source>
</evidence>
<keyword evidence="1" id="KW-0547">Nucleotide-binding</keyword>
<proteinExistence type="predicted"/>
<keyword evidence="2" id="KW-0067">ATP-binding</keyword>
<keyword evidence="6" id="KW-1185">Reference proteome</keyword>
<evidence type="ECO:0000313" key="5">
    <source>
        <dbReference type="EMBL" id="SJL12332.1"/>
    </source>
</evidence>
<gene>
    <name evidence="5" type="ORF">ARMOST_15755</name>
</gene>
<dbReference type="GO" id="GO:0005524">
    <property type="term" value="F:ATP binding"/>
    <property type="evidence" value="ECO:0007669"/>
    <property type="project" value="UniProtKB-KW"/>
</dbReference>
<evidence type="ECO:0000259" key="4">
    <source>
        <dbReference type="PROSITE" id="PS50893"/>
    </source>
</evidence>
<dbReference type="Gene3D" id="3.40.50.300">
    <property type="entry name" value="P-loop containing nucleotide triphosphate hydrolases"/>
    <property type="match status" value="1"/>
</dbReference>
<keyword evidence="3" id="KW-1133">Transmembrane helix</keyword>
<dbReference type="PANTHER" id="PTHR43394">
    <property type="entry name" value="ATP-DEPENDENT PERMEASE MDL1, MITOCHONDRIAL"/>
    <property type="match status" value="1"/>
</dbReference>
<dbReference type="SMART" id="SM00382">
    <property type="entry name" value="AAA"/>
    <property type="match status" value="1"/>
</dbReference>
<dbReference type="OMA" id="WFLASID"/>
<feature type="transmembrane region" description="Helical" evidence="3">
    <location>
        <begin position="115"/>
        <end position="136"/>
    </location>
</feature>
<accession>A0A284RUC3</accession>
<dbReference type="PANTHER" id="PTHR43394:SF1">
    <property type="entry name" value="ATP-BINDING CASSETTE SUB-FAMILY B MEMBER 10, MITOCHONDRIAL"/>
    <property type="match status" value="1"/>
</dbReference>
<dbReference type="GO" id="GO:0015421">
    <property type="term" value="F:ABC-type oligopeptide transporter activity"/>
    <property type="evidence" value="ECO:0007669"/>
    <property type="project" value="TreeGrafter"/>
</dbReference>
<dbReference type="AlphaFoldDB" id="A0A284RUC3"/>
<dbReference type="SUPFAM" id="SSF52540">
    <property type="entry name" value="P-loop containing nucleoside triphosphate hydrolases"/>
    <property type="match status" value="1"/>
</dbReference>
<dbReference type="InterPro" id="IPR003593">
    <property type="entry name" value="AAA+_ATPase"/>
</dbReference>
<dbReference type="PROSITE" id="PS50893">
    <property type="entry name" value="ABC_TRANSPORTER_2"/>
    <property type="match status" value="1"/>
</dbReference>
<organism evidence="5 6">
    <name type="scientific">Armillaria ostoyae</name>
    <name type="common">Armillaria root rot fungus</name>
    <dbReference type="NCBI Taxonomy" id="47428"/>
    <lineage>
        <taxon>Eukaryota</taxon>
        <taxon>Fungi</taxon>
        <taxon>Dikarya</taxon>
        <taxon>Basidiomycota</taxon>
        <taxon>Agaricomycotina</taxon>
        <taxon>Agaricomycetes</taxon>
        <taxon>Agaricomycetidae</taxon>
        <taxon>Agaricales</taxon>
        <taxon>Marasmiineae</taxon>
        <taxon>Physalacriaceae</taxon>
        <taxon>Armillaria</taxon>
    </lineage>
</organism>
<dbReference type="STRING" id="47428.A0A284RUC3"/>
<protein>
    <recommendedName>
        <fullName evidence="4">ABC transporter domain-containing protein</fullName>
    </recommendedName>
</protein>
<sequence length="739" mass="83081">MKDKSNENMQPGSRDPTHRFVSYRLGVWRLIVLTADSFDVLRNIRDVVNAIPLFFRMTSEIYALDPLLTTLYVVAQFSGLSSLLQTESTLMLYLSSKMLKSIEAGITQGFTNCESTLTIIIAQLIWIIAAGSLTWYSNHFYPNFRRRVAVHYKIIRMKVELEKYPFLDSTFTGSEGNDEIHGAWDSFSAIVSFLSQITSMCIQLVLIAQTAREFGHPSFAVICIMKPLYDSLSQHHLWGYGKYLNLLITAHLFTRRDPQNIFTMRKIETSSECMLCGLLPLKNIAQRCSLVAFQTISLEVAFGLASKIGASYLTEEIIEYANSSARVGNIPTSSPEEQYGQRSTPFVDIFSDLLGKAPMMYLAISVMMKPSTFSVASFTVLQRYSANLQFSLKWFLASIDNFRQECQWISRFYDSMNMPTGMSYDRREYPPSQVKSEKLGHPNCMQRGMSFDLRDVCFSYENNTSALKDICLSIKSGQLIAIVGTNGSGKSTLIKLLTRMIEPTSGKILVDGHSISDYLLADFRRATACFMQDHEIFPLSFWENIRMGDVDYMCSENEILDAIRKGGAEGILAGLSEGRATILRDDDGPSSDYRKCNFCPLDGNEPHPLLPQWKELEKDAKVSGGEKQRIVAARTFMRFHSGKVNFVAVDEASSALDAAGEAQLFENLIAERAGKTIAIVTHRFGPLTRRADLILCMKDGCLYESGRHDELLALNGEYARLYNIQAGEFTNGIETDVED</sequence>
<name>A0A284RUC3_ARMOS</name>
<dbReference type="InterPro" id="IPR039421">
    <property type="entry name" value="Type_1_exporter"/>
</dbReference>
<dbReference type="EMBL" id="FUEG01000016">
    <property type="protein sequence ID" value="SJL12332.1"/>
    <property type="molecule type" value="Genomic_DNA"/>
</dbReference>
<keyword evidence="3" id="KW-0812">Transmembrane</keyword>
<reference evidence="6" key="1">
    <citation type="journal article" date="2017" name="Nat. Ecol. Evol.">
        <title>Genome expansion and lineage-specific genetic innovations in the forest pathogenic fungi Armillaria.</title>
        <authorList>
            <person name="Sipos G."/>
            <person name="Prasanna A.N."/>
            <person name="Walter M.C."/>
            <person name="O'Connor E."/>
            <person name="Balint B."/>
            <person name="Krizsan K."/>
            <person name="Kiss B."/>
            <person name="Hess J."/>
            <person name="Varga T."/>
            <person name="Slot J."/>
            <person name="Riley R."/>
            <person name="Boka B."/>
            <person name="Rigling D."/>
            <person name="Barry K."/>
            <person name="Lee J."/>
            <person name="Mihaltcheva S."/>
            <person name="LaButti K."/>
            <person name="Lipzen A."/>
            <person name="Waldron R."/>
            <person name="Moloney N.M."/>
            <person name="Sperisen C."/>
            <person name="Kredics L."/>
            <person name="Vagvoelgyi C."/>
            <person name="Patrignani A."/>
            <person name="Fitzpatrick D."/>
            <person name="Nagy I."/>
            <person name="Doyle S."/>
            <person name="Anderson J.B."/>
            <person name="Grigoriev I.V."/>
            <person name="Gueldener U."/>
            <person name="Muensterkoetter M."/>
            <person name="Nagy L.G."/>
        </authorList>
    </citation>
    <scope>NUCLEOTIDE SEQUENCE [LARGE SCALE GENOMIC DNA]</scope>
    <source>
        <strain evidence="6">C18/9</strain>
    </source>
</reference>
<dbReference type="InterPro" id="IPR003439">
    <property type="entry name" value="ABC_transporter-like_ATP-bd"/>
</dbReference>
<evidence type="ECO:0000256" key="3">
    <source>
        <dbReference type="SAM" id="Phobius"/>
    </source>
</evidence>